<feature type="region of interest" description="Disordered" evidence="1">
    <location>
        <begin position="19"/>
        <end position="40"/>
    </location>
</feature>
<sequence>MNFIARSYERCNFRPRSRVFNSEAESSRREQHTGSRNSSTNVAATLIHQNYVIEDPPPPPRRQRSFMSVWVIFIVSERIEVTYLVRFCTTVLPSAPTGSAAPCIHPSTRIGNCT</sequence>
<evidence type="ECO:0000313" key="3">
    <source>
        <dbReference type="EnsemblPlants" id="Pp3c15_11910V3.1"/>
    </source>
</evidence>
<protein>
    <submittedName>
        <fullName evidence="2 3">Uncharacterized protein</fullName>
    </submittedName>
</protein>
<reference evidence="2 4" key="2">
    <citation type="journal article" date="2018" name="Plant J.">
        <title>The Physcomitrella patens chromosome-scale assembly reveals moss genome structure and evolution.</title>
        <authorList>
            <person name="Lang D."/>
            <person name="Ullrich K.K."/>
            <person name="Murat F."/>
            <person name="Fuchs J."/>
            <person name="Jenkins J."/>
            <person name="Haas F.B."/>
            <person name="Piednoel M."/>
            <person name="Gundlach H."/>
            <person name="Van Bel M."/>
            <person name="Meyberg R."/>
            <person name="Vives C."/>
            <person name="Morata J."/>
            <person name="Symeonidi A."/>
            <person name="Hiss M."/>
            <person name="Muchero W."/>
            <person name="Kamisugi Y."/>
            <person name="Saleh O."/>
            <person name="Blanc G."/>
            <person name="Decker E.L."/>
            <person name="van Gessel N."/>
            <person name="Grimwood J."/>
            <person name="Hayes R.D."/>
            <person name="Graham S.W."/>
            <person name="Gunter L.E."/>
            <person name="McDaniel S.F."/>
            <person name="Hoernstein S.N.W."/>
            <person name="Larsson A."/>
            <person name="Li F.W."/>
            <person name="Perroud P.F."/>
            <person name="Phillips J."/>
            <person name="Ranjan P."/>
            <person name="Rokshar D.S."/>
            <person name="Rothfels C.J."/>
            <person name="Schneider L."/>
            <person name="Shu S."/>
            <person name="Stevenson D.W."/>
            <person name="Thummler F."/>
            <person name="Tillich M."/>
            <person name="Villarreal Aguilar J.C."/>
            <person name="Widiez T."/>
            <person name="Wong G.K."/>
            <person name="Wymore A."/>
            <person name="Zhang Y."/>
            <person name="Zimmer A.D."/>
            <person name="Quatrano R.S."/>
            <person name="Mayer K.F.X."/>
            <person name="Goodstein D."/>
            <person name="Casacuberta J.M."/>
            <person name="Vandepoele K."/>
            <person name="Reski R."/>
            <person name="Cuming A.C."/>
            <person name="Tuskan G.A."/>
            <person name="Maumus F."/>
            <person name="Salse J."/>
            <person name="Schmutz J."/>
            <person name="Rensing S.A."/>
        </authorList>
    </citation>
    <scope>NUCLEOTIDE SEQUENCE [LARGE SCALE GENOMIC DNA]</scope>
    <source>
        <strain evidence="3 4">cv. Gransden 2004</strain>
    </source>
</reference>
<evidence type="ECO:0000313" key="2">
    <source>
        <dbReference type="EMBL" id="PNR39363.1"/>
    </source>
</evidence>
<reference evidence="2 4" key="1">
    <citation type="journal article" date="2008" name="Science">
        <title>The Physcomitrella genome reveals evolutionary insights into the conquest of land by plants.</title>
        <authorList>
            <person name="Rensing S."/>
            <person name="Lang D."/>
            <person name="Zimmer A."/>
            <person name="Terry A."/>
            <person name="Salamov A."/>
            <person name="Shapiro H."/>
            <person name="Nishiyama T."/>
            <person name="Perroud P.-F."/>
            <person name="Lindquist E."/>
            <person name="Kamisugi Y."/>
            <person name="Tanahashi T."/>
            <person name="Sakakibara K."/>
            <person name="Fujita T."/>
            <person name="Oishi K."/>
            <person name="Shin-I T."/>
            <person name="Kuroki Y."/>
            <person name="Toyoda A."/>
            <person name="Suzuki Y."/>
            <person name="Hashimoto A."/>
            <person name="Yamaguchi K."/>
            <person name="Sugano A."/>
            <person name="Kohara Y."/>
            <person name="Fujiyama A."/>
            <person name="Anterola A."/>
            <person name="Aoki S."/>
            <person name="Ashton N."/>
            <person name="Barbazuk W.B."/>
            <person name="Barker E."/>
            <person name="Bennetzen J."/>
            <person name="Bezanilla M."/>
            <person name="Blankenship R."/>
            <person name="Cho S.H."/>
            <person name="Dutcher S."/>
            <person name="Estelle M."/>
            <person name="Fawcett J.A."/>
            <person name="Gundlach H."/>
            <person name="Hanada K."/>
            <person name="Heyl A."/>
            <person name="Hicks K.A."/>
            <person name="Hugh J."/>
            <person name="Lohr M."/>
            <person name="Mayer K."/>
            <person name="Melkozernov A."/>
            <person name="Murata T."/>
            <person name="Nelson D."/>
            <person name="Pils B."/>
            <person name="Prigge M."/>
            <person name="Reiss B."/>
            <person name="Renner T."/>
            <person name="Rombauts S."/>
            <person name="Rushton P."/>
            <person name="Sanderfoot A."/>
            <person name="Schween G."/>
            <person name="Shiu S.-H."/>
            <person name="Stueber K."/>
            <person name="Theodoulou F.L."/>
            <person name="Tu H."/>
            <person name="Van de Peer Y."/>
            <person name="Verrier P.J."/>
            <person name="Waters E."/>
            <person name="Wood A."/>
            <person name="Yang L."/>
            <person name="Cove D."/>
            <person name="Cuming A."/>
            <person name="Hasebe M."/>
            <person name="Lucas S."/>
            <person name="Mishler D.B."/>
            <person name="Reski R."/>
            <person name="Grigoriev I."/>
            <person name="Quatrano R.S."/>
            <person name="Boore J.L."/>
        </authorList>
    </citation>
    <scope>NUCLEOTIDE SEQUENCE [LARGE SCALE GENOMIC DNA]</scope>
    <source>
        <strain evidence="3 4">cv. Gransden 2004</strain>
    </source>
</reference>
<dbReference type="Gramene" id="Pp3c15_11910V3.1">
    <property type="protein sequence ID" value="Pp3c15_11910V3.1"/>
    <property type="gene ID" value="Pp3c15_11910"/>
</dbReference>
<dbReference type="EnsemblPlants" id="Pp3c15_11910V3.1">
    <property type="protein sequence ID" value="Pp3c15_11910V3.1"/>
    <property type="gene ID" value="Pp3c15_11910"/>
</dbReference>
<dbReference type="AlphaFoldDB" id="A0A2K1JCV9"/>
<evidence type="ECO:0000313" key="4">
    <source>
        <dbReference type="Proteomes" id="UP000006727"/>
    </source>
</evidence>
<proteinExistence type="predicted"/>
<evidence type="ECO:0000256" key="1">
    <source>
        <dbReference type="SAM" id="MobiDB-lite"/>
    </source>
</evidence>
<accession>A0A2K1JCV9</accession>
<name>A0A2K1JCV9_PHYPA</name>
<keyword evidence="4" id="KW-1185">Reference proteome</keyword>
<reference evidence="3" key="3">
    <citation type="submission" date="2020-12" db="UniProtKB">
        <authorList>
            <consortium name="EnsemblPlants"/>
        </authorList>
    </citation>
    <scope>IDENTIFICATION</scope>
</reference>
<organism evidence="2">
    <name type="scientific">Physcomitrium patens</name>
    <name type="common">Spreading-leaved earth moss</name>
    <name type="synonym">Physcomitrella patens</name>
    <dbReference type="NCBI Taxonomy" id="3218"/>
    <lineage>
        <taxon>Eukaryota</taxon>
        <taxon>Viridiplantae</taxon>
        <taxon>Streptophyta</taxon>
        <taxon>Embryophyta</taxon>
        <taxon>Bryophyta</taxon>
        <taxon>Bryophytina</taxon>
        <taxon>Bryopsida</taxon>
        <taxon>Funariidae</taxon>
        <taxon>Funariales</taxon>
        <taxon>Funariaceae</taxon>
        <taxon>Physcomitrium</taxon>
    </lineage>
</organism>
<dbReference type="InParanoid" id="A0A2K1JCV9"/>
<dbReference type="EMBL" id="ABEU02000015">
    <property type="protein sequence ID" value="PNR39363.1"/>
    <property type="molecule type" value="Genomic_DNA"/>
</dbReference>
<dbReference type="Proteomes" id="UP000006727">
    <property type="component" value="Chromosome 15"/>
</dbReference>
<gene>
    <name evidence="2" type="ORF">PHYPA_019641</name>
</gene>